<feature type="non-terminal residue" evidence="1">
    <location>
        <position position="77"/>
    </location>
</feature>
<evidence type="ECO:0000313" key="2">
    <source>
        <dbReference type="Proteomes" id="UP000461948"/>
    </source>
</evidence>
<dbReference type="AlphaFoldDB" id="A0A7X2MUJ9"/>
<comment type="caution">
    <text evidence="1">The sequence shown here is derived from an EMBL/GenBank/DDBJ whole genome shotgun (WGS) entry which is preliminary data.</text>
</comment>
<gene>
    <name evidence="1" type="ORF">GKC49_32475</name>
</gene>
<dbReference type="Gene3D" id="3.90.180.10">
    <property type="entry name" value="Medium-chain alcohol dehydrogenases, catalytic domain"/>
    <property type="match status" value="1"/>
</dbReference>
<feature type="non-terminal residue" evidence="1">
    <location>
        <position position="1"/>
    </location>
</feature>
<protein>
    <recommendedName>
        <fullName evidence="3">Quinone oxidoreductase</fullName>
    </recommendedName>
</protein>
<reference evidence="1 2" key="1">
    <citation type="submission" date="2019-11" db="EMBL/GenBank/DDBJ databases">
        <title>Draft Genome Sequence of Plant Growth-Promoting Rhizosphere-Associated Bacteria.</title>
        <authorList>
            <person name="Vasilyev I.Y."/>
            <person name="Radchenko V."/>
            <person name="Ilnitskaya E.V."/>
        </authorList>
    </citation>
    <scope>NUCLEOTIDE SEQUENCE [LARGE SCALE GENOMIC DNA]</scope>
    <source>
        <strain evidence="1 2">VRA_MhP_f</strain>
    </source>
</reference>
<proteinExistence type="predicted"/>
<organism evidence="1 2">
    <name type="scientific">Enterobacter agglomerans</name>
    <name type="common">Erwinia herbicola</name>
    <name type="synonym">Pantoea agglomerans</name>
    <dbReference type="NCBI Taxonomy" id="549"/>
    <lineage>
        <taxon>Bacteria</taxon>
        <taxon>Pseudomonadati</taxon>
        <taxon>Pseudomonadota</taxon>
        <taxon>Gammaproteobacteria</taxon>
        <taxon>Enterobacterales</taxon>
        <taxon>Erwiniaceae</taxon>
        <taxon>Pantoea</taxon>
        <taxon>Pantoea agglomerans group</taxon>
    </lineage>
</organism>
<dbReference type="Proteomes" id="UP000461948">
    <property type="component" value="Unassembled WGS sequence"/>
</dbReference>
<accession>A0A7X2MUJ9</accession>
<evidence type="ECO:0008006" key="3">
    <source>
        <dbReference type="Google" id="ProtNLM"/>
    </source>
</evidence>
<name>A0A7X2MUJ9_ENTAG</name>
<evidence type="ECO:0000313" key="1">
    <source>
        <dbReference type="EMBL" id="MSE19648.1"/>
    </source>
</evidence>
<sequence length="77" mass="8666">YIPTRQELETASAELFSLLASGAIKVDVPEQQKFALKEASKAHQMLESRATQGSCLLILHQREQKIKKEKGFPREAL</sequence>
<dbReference type="EMBL" id="WKLC01003045">
    <property type="protein sequence ID" value="MSE19648.1"/>
    <property type="molecule type" value="Genomic_DNA"/>
</dbReference>